<evidence type="ECO:0000313" key="1">
    <source>
        <dbReference type="EMBL" id="SDC61087.1"/>
    </source>
</evidence>
<dbReference type="EMBL" id="FMZH01000002">
    <property type="protein sequence ID" value="SDC61087.1"/>
    <property type="molecule type" value="Genomic_DNA"/>
</dbReference>
<reference evidence="2" key="1">
    <citation type="submission" date="2016-10" db="EMBL/GenBank/DDBJ databases">
        <authorList>
            <person name="Varghese N."/>
            <person name="Submissions S."/>
        </authorList>
    </citation>
    <scope>NUCLEOTIDE SEQUENCE [LARGE SCALE GENOMIC DNA]</scope>
    <source>
        <strain evidence="2">DSM 18609</strain>
    </source>
</reference>
<keyword evidence="2" id="KW-1185">Reference proteome</keyword>
<dbReference type="AlphaFoldDB" id="A0A1G6N0W6"/>
<sequence>MLYVLVSSFSIYFLSCQTKPDKSFERIPDKLLKTEDLIKGILPTRQYEYWACFRQDMGGVRNPQTEIITSKGNISKLMNIKFNTPKSGFKNQMWRGYYYIAYIEKDSVNLVTNEKQLIRFLTSVNSIEEALLIASIKGFDVDHNRPIGSSFKKVKNGYELYLVKFHKCTVKTEPFKVYIDTLGNLKAKSLGFYYDVDSNTCLD</sequence>
<protein>
    <submittedName>
        <fullName evidence="1">Uncharacterized protein</fullName>
    </submittedName>
</protein>
<accession>A0A1G6N0W6</accession>
<proteinExistence type="predicted"/>
<name>A0A1G6N0W6_9SPHI</name>
<organism evidence="1 2">
    <name type="scientific">Pedobacter soli</name>
    <dbReference type="NCBI Taxonomy" id="390242"/>
    <lineage>
        <taxon>Bacteria</taxon>
        <taxon>Pseudomonadati</taxon>
        <taxon>Bacteroidota</taxon>
        <taxon>Sphingobacteriia</taxon>
        <taxon>Sphingobacteriales</taxon>
        <taxon>Sphingobacteriaceae</taxon>
        <taxon>Pedobacter</taxon>
    </lineage>
</organism>
<evidence type="ECO:0000313" key="2">
    <source>
        <dbReference type="Proteomes" id="UP000199455"/>
    </source>
</evidence>
<gene>
    <name evidence="1" type="ORF">SAMN04488024_102517</name>
</gene>
<dbReference type="STRING" id="390242.SAMN04488024_102517"/>
<dbReference type="Proteomes" id="UP000199455">
    <property type="component" value="Unassembled WGS sequence"/>
</dbReference>